<organism evidence="2 3">
    <name type="scientific">Chryseobacterium wanjuense</name>
    <dbReference type="NCBI Taxonomy" id="356305"/>
    <lineage>
        <taxon>Bacteria</taxon>
        <taxon>Pseudomonadati</taxon>
        <taxon>Bacteroidota</taxon>
        <taxon>Flavobacteriia</taxon>
        <taxon>Flavobacteriales</taxon>
        <taxon>Weeksellaceae</taxon>
        <taxon>Chryseobacterium group</taxon>
        <taxon>Chryseobacterium</taxon>
    </lineage>
</organism>
<dbReference type="OrthoDB" id="1150971at2"/>
<accession>A0A1I0RP01</accession>
<dbReference type="RefSeq" id="WP_089793950.1">
    <property type="nucleotide sequence ID" value="NZ_FOIU01000002.1"/>
</dbReference>
<evidence type="ECO:0000256" key="1">
    <source>
        <dbReference type="SAM" id="SignalP"/>
    </source>
</evidence>
<keyword evidence="1" id="KW-0732">Signal</keyword>
<sequence>MKKYLLSFALAFVSLTAFAQSDYEKAMKENIAKIETSKTVEEYTTVANNFHRIAGKDENNWLPFYYAALANIQKGRVLMREGKTQDLDFIAGQAQKYIDAAAHVAPTDNAELHLLTKMAYSLKMMVNPQQRYMTDGAKAAEEMKIAEKLDPNNPRVALIKAEDTYFTPEQYGGSKTKGIEQFKDALAKFNSYTPKSALDPSWGKAEAEYFANGAKK</sequence>
<dbReference type="Proteomes" id="UP000199469">
    <property type="component" value="Unassembled WGS sequence"/>
</dbReference>
<dbReference type="STRING" id="356305.SAMN05421841_3016"/>
<gene>
    <name evidence="2" type="ORF">SAMN05421841_3016</name>
</gene>
<protein>
    <submittedName>
        <fullName evidence="2">Uncharacterized protein</fullName>
    </submittedName>
</protein>
<dbReference type="EMBL" id="FOIU01000002">
    <property type="protein sequence ID" value="SEW42988.1"/>
    <property type="molecule type" value="Genomic_DNA"/>
</dbReference>
<evidence type="ECO:0000313" key="3">
    <source>
        <dbReference type="Proteomes" id="UP000199469"/>
    </source>
</evidence>
<feature type="chain" id="PRO_5011463712" evidence="1">
    <location>
        <begin position="20"/>
        <end position="216"/>
    </location>
</feature>
<keyword evidence="3" id="KW-1185">Reference proteome</keyword>
<proteinExistence type="predicted"/>
<name>A0A1I0RP01_9FLAO</name>
<dbReference type="AlphaFoldDB" id="A0A1I0RP01"/>
<feature type="signal peptide" evidence="1">
    <location>
        <begin position="1"/>
        <end position="19"/>
    </location>
</feature>
<evidence type="ECO:0000313" key="2">
    <source>
        <dbReference type="EMBL" id="SEW42988.1"/>
    </source>
</evidence>
<reference evidence="3" key="1">
    <citation type="submission" date="2016-10" db="EMBL/GenBank/DDBJ databases">
        <authorList>
            <person name="Varghese N."/>
            <person name="Submissions S."/>
        </authorList>
    </citation>
    <scope>NUCLEOTIDE SEQUENCE [LARGE SCALE GENOMIC DNA]</scope>
    <source>
        <strain evidence="3">DSM 17724</strain>
    </source>
</reference>